<dbReference type="Proteomes" id="UP000235145">
    <property type="component" value="Unassembled WGS sequence"/>
</dbReference>
<name>A0A9R1UNF4_LACSA</name>
<dbReference type="AlphaFoldDB" id="A0A9R1UNF4"/>
<keyword evidence="2" id="KW-1185">Reference proteome</keyword>
<reference evidence="1 2" key="1">
    <citation type="journal article" date="2017" name="Nat. Commun.">
        <title>Genome assembly with in vitro proximity ligation data and whole-genome triplication in lettuce.</title>
        <authorList>
            <person name="Reyes-Chin-Wo S."/>
            <person name="Wang Z."/>
            <person name="Yang X."/>
            <person name="Kozik A."/>
            <person name="Arikit S."/>
            <person name="Song C."/>
            <person name="Xia L."/>
            <person name="Froenicke L."/>
            <person name="Lavelle D.O."/>
            <person name="Truco M.J."/>
            <person name="Xia R."/>
            <person name="Zhu S."/>
            <person name="Xu C."/>
            <person name="Xu H."/>
            <person name="Xu X."/>
            <person name="Cox K."/>
            <person name="Korf I."/>
            <person name="Meyers B.C."/>
            <person name="Michelmore R.W."/>
        </authorList>
    </citation>
    <scope>NUCLEOTIDE SEQUENCE [LARGE SCALE GENOMIC DNA]</scope>
    <source>
        <strain evidence="2">cv. Salinas</strain>
        <tissue evidence="1">Seedlings</tissue>
    </source>
</reference>
<dbReference type="EMBL" id="NBSK02000008">
    <property type="protein sequence ID" value="KAJ0190882.1"/>
    <property type="molecule type" value="Genomic_DNA"/>
</dbReference>
<gene>
    <name evidence="1" type="ORF">LSAT_V11C800430840</name>
</gene>
<evidence type="ECO:0000313" key="2">
    <source>
        <dbReference type="Proteomes" id="UP000235145"/>
    </source>
</evidence>
<accession>A0A9R1UNF4</accession>
<sequence length="83" mass="8991">MLGGSTTMQECISLSDKGGESWLSVESGVPSVKNVYCVGKNDVTGGMIDNLNEMDFSGYFVCSISLWLKRLAHTNVKNIGKKN</sequence>
<comment type="caution">
    <text evidence="1">The sequence shown here is derived from an EMBL/GenBank/DDBJ whole genome shotgun (WGS) entry which is preliminary data.</text>
</comment>
<evidence type="ECO:0000313" key="1">
    <source>
        <dbReference type="EMBL" id="KAJ0190882.1"/>
    </source>
</evidence>
<proteinExistence type="predicted"/>
<organism evidence="1 2">
    <name type="scientific">Lactuca sativa</name>
    <name type="common">Garden lettuce</name>
    <dbReference type="NCBI Taxonomy" id="4236"/>
    <lineage>
        <taxon>Eukaryota</taxon>
        <taxon>Viridiplantae</taxon>
        <taxon>Streptophyta</taxon>
        <taxon>Embryophyta</taxon>
        <taxon>Tracheophyta</taxon>
        <taxon>Spermatophyta</taxon>
        <taxon>Magnoliopsida</taxon>
        <taxon>eudicotyledons</taxon>
        <taxon>Gunneridae</taxon>
        <taxon>Pentapetalae</taxon>
        <taxon>asterids</taxon>
        <taxon>campanulids</taxon>
        <taxon>Asterales</taxon>
        <taxon>Asteraceae</taxon>
        <taxon>Cichorioideae</taxon>
        <taxon>Cichorieae</taxon>
        <taxon>Lactucinae</taxon>
        <taxon>Lactuca</taxon>
    </lineage>
</organism>
<protein>
    <submittedName>
        <fullName evidence="1">Uncharacterized protein</fullName>
    </submittedName>
</protein>